<evidence type="ECO:0000313" key="10">
    <source>
        <dbReference type="EMBL" id="KAK9728750.1"/>
    </source>
</evidence>
<proteinExistence type="inferred from homology"/>
<keyword evidence="7 9" id="KW-0503">Monooxygenase</keyword>
<dbReference type="EMBL" id="JASPKY010000167">
    <property type="protein sequence ID" value="KAK9728750.1"/>
    <property type="molecule type" value="Genomic_DNA"/>
</dbReference>
<dbReference type="InterPro" id="IPR036396">
    <property type="entry name" value="Cyt_P450_sf"/>
</dbReference>
<evidence type="ECO:0000256" key="2">
    <source>
        <dbReference type="ARBA" id="ARBA00010617"/>
    </source>
</evidence>
<dbReference type="CDD" id="cd20628">
    <property type="entry name" value="CYP4"/>
    <property type="match status" value="1"/>
</dbReference>
<dbReference type="InterPro" id="IPR050196">
    <property type="entry name" value="Cytochrome_P450_Monoox"/>
</dbReference>
<dbReference type="PRINTS" id="PR00463">
    <property type="entry name" value="EP450I"/>
</dbReference>
<dbReference type="SUPFAM" id="SSF48264">
    <property type="entry name" value="Cytochrome P450"/>
    <property type="match status" value="1"/>
</dbReference>
<keyword evidence="3 8" id="KW-0349">Heme</keyword>
<dbReference type="AlphaFoldDB" id="A0AAW1L4E5"/>
<dbReference type="GO" id="GO:0016705">
    <property type="term" value="F:oxidoreductase activity, acting on paired donors, with incorporation or reduction of molecular oxygen"/>
    <property type="evidence" value="ECO:0007669"/>
    <property type="project" value="InterPro"/>
</dbReference>
<keyword evidence="4 8" id="KW-0479">Metal-binding</keyword>
<evidence type="ECO:0000256" key="8">
    <source>
        <dbReference type="PIRSR" id="PIRSR602401-1"/>
    </source>
</evidence>
<gene>
    <name evidence="10" type="ORF">QE152_g17070</name>
</gene>
<comment type="cofactor">
    <cofactor evidence="1 8">
        <name>heme</name>
        <dbReference type="ChEBI" id="CHEBI:30413"/>
    </cofactor>
</comment>
<comment type="similarity">
    <text evidence="2 9">Belongs to the cytochrome P450 family.</text>
</comment>
<evidence type="ECO:0000256" key="4">
    <source>
        <dbReference type="ARBA" id="ARBA00022723"/>
    </source>
</evidence>
<dbReference type="Pfam" id="PF00067">
    <property type="entry name" value="p450"/>
    <property type="match status" value="1"/>
</dbReference>
<evidence type="ECO:0000256" key="9">
    <source>
        <dbReference type="RuleBase" id="RU000461"/>
    </source>
</evidence>
<dbReference type="InterPro" id="IPR017972">
    <property type="entry name" value="Cyt_P450_CS"/>
</dbReference>
<feature type="binding site" description="axial binding residue" evidence="8">
    <location>
        <position position="394"/>
    </location>
    <ligand>
        <name>heme</name>
        <dbReference type="ChEBI" id="CHEBI:30413"/>
    </ligand>
    <ligandPart>
        <name>Fe</name>
        <dbReference type="ChEBI" id="CHEBI:18248"/>
    </ligandPart>
</feature>
<evidence type="ECO:0000256" key="5">
    <source>
        <dbReference type="ARBA" id="ARBA00023002"/>
    </source>
</evidence>
<dbReference type="Proteomes" id="UP001458880">
    <property type="component" value="Unassembled WGS sequence"/>
</dbReference>
<dbReference type="GO" id="GO:0020037">
    <property type="term" value="F:heme binding"/>
    <property type="evidence" value="ECO:0007669"/>
    <property type="project" value="InterPro"/>
</dbReference>
<accession>A0AAW1L4E5</accession>
<name>A0AAW1L4E5_POPJA</name>
<dbReference type="PROSITE" id="PS00086">
    <property type="entry name" value="CYTOCHROME_P450"/>
    <property type="match status" value="1"/>
</dbReference>
<dbReference type="InterPro" id="IPR002401">
    <property type="entry name" value="Cyt_P450_E_grp-I"/>
</dbReference>
<evidence type="ECO:0000256" key="6">
    <source>
        <dbReference type="ARBA" id="ARBA00023004"/>
    </source>
</evidence>
<keyword evidence="5 9" id="KW-0560">Oxidoreductase</keyword>
<keyword evidence="6 8" id="KW-0408">Iron</keyword>
<keyword evidence="11" id="KW-1185">Reference proteome</keyword>
<reference evidence="10 11" key="1">
    <citation type="journal article" date="2024" name="BMC Genomics">
        <title>De novo assembly and annotation of Popillia japonica's genome with initial clues to its potential as an invasive pest.</title>
        <authorList>
            <person name="Cucini C."/>
            <person name="Boschi S."/>
            <person name="Funari R."/>
            <person name="Cardaioli E."/>
            <person name="Iannotti N."/>
            <person name="Marturano G."/>
            <person name="Paoli F."/>
            <person name="Bruttini M."/>
            <person name="Carapelli A."/>
            <person name="Frati F."/>
            <person name="Nardi F."/>
        </authorList>
    </citation>
    <scope>NUCLEOTIDE SEQUENCE [LARGE SCALE GENOMIC DNA]</scope>
    <source>
        <strain evidence="10">DMR45628</strain>
    </source>
</reference>
<dbReference type="GO" id="GO:0004497">
    <property type="term" value="F:monooxygenase activity"/>
    <property type="evidence" value="ECO:0007669"/>
    <property type="project" value="UniProtKB-KW"/>
</dbReference>
<evidence type="ECO:0000256" key="7">
    <source>
        <dbReference type="ARBA" id="ARBA00023033"/>
    </source>
</evidence>
<dbReference type="GO" id="GO:0005506">
    <property type="term" value="F:iron ion binding"/>
    <property type="evidence" value="ECO:0007669"/>
    <property type="project" value="InterPro"/>
</dbReference>
<protein>
    <submittedName>
        <fullName evidence="10">Cytochrome P450</fullName>
    </submittedName>
</protein>
<evidence type="ECO:0000256" key="1">
    <source>
        <dbReference type="ARBA" id="ARBA00001971"/>
    </source>
</evidence>
<organism evidence="10 11">
    <name type="scientific">Popillia japonica</name>
    <name type="common">Japanese beetle</name>
    <dbReference type="NCBI Taxonomy" id="7064"/>
    <lineage>
        <taxon>Eukaryota</taxon>
        <taxon>Metazoa</taxon>
        <taxon>Ecdysozoa</taxon>
        <taxon>Arthropoda</taxon>
        <taxon>Hexapoda</taxon>
        <taxon>Insecta</taxon>
        <taxon>Pterygota</taxon>
        <taxon>Neoptera</taxon>
        <taxon>Endopterygota</taxon>
        <taxon>Coleoptera</taxon>
        <taxon>Polyphaga</taxon>
        <taxon>Scarabaeiformia</taxon>
        <taxon>Scarabaeidae</taxon>
        <taxon>Rutelinae</taxon>
        <taxon>Popillia</taxon>
    </lineage>
</organism>
<dbReference type="PANTHER" id="PTHR24291">
    <property type="entry name" value="CYTOCHROME P450 FAMILY 4"/>
    <property type="match status" value="1"/>
</dbReference>
<dbReference type="Gene3D" id="1.10.630.10">
    <property type="entry name" value="Cytochrome P450"/>
    <property type="match status" value="1"/>
</dbReference>
<evidence type="ECO:0000313" key="11">
    <source>
        <dbReference type="Proteomes" id="UP001458880"/>
    </source>
</evidence>
<dbReference type="PANTHER" id="PTHR24291:SF209">
    <property type="entry name" value="CYTOCHROME P450-LIKE PROTEIN"/>
    <property type="match status" value="1"/>
</dbReference>
<dbReference type="PRINTS" id="PR00385">
    <property type="entry name" value="P450"/>
</dbReference>
<dbReference type="InterPro" id="IPR001128">
    <property type="entry name" value="Cyt_P450"/>
</dbReference>
<evidence type="ECO:0000256" key="3">
    <source>
        <dbReference type="ARBA" id="ARBA00022617"/>
    </source>
</evidence>
<sequence>MTKYEIFLYLRDLAKKYGPVYRTWIGNIAAVHITDAEYVQLILSNSTHIRKGYGYKFLLPWLGDGLLTSKGKKWHRHRKLLTPTFHFRILENFMDIFVDKSKFLVKLLDKKANGEPFNVFPYVTRCALDIICETAMGIQVNAMTHEKNEYVDAIYGVCENILHRVTRIWLHPDFIYYRTSRGKKTLQYLKVLHGTTNRVINERKHVLLQTNNQNKKLQNQFGTRERKAFLDLLIEASDGGTTLTHEQIREEVDTFMFEGHDTTTASICWTIFLLGLHPEIQDRVYNEVSQVLCEKSLELSDLSHLNYLERVIKESLRLYPSVGFITRFASEDIKIGTRIIPTGTSVGIHIFDVHRNEKYYPEPNKFDPDRFLPENTKNRHPYAYIPFSAGPRNCIGQKFALYEEKTVLSYIIRNYKIKSMQTIDTVHPINELIVRPSEGLLVSLVKRIT</sequence>
<comment type="caution">
    <text evidence="10">The sequence shown here is derived from an EMBL/GenBank/DDBJ whole genome shotgun (WGS) entry which is preliminary data.</text>
</comment>